<comment type="cofactor">
    <cofactor evidence="8">
        <name>Mn(2+)</name>
        <dbReference type="ChEBI" id="CHEBI:29035"/>
    </cofactor>
    <cofactor evidence="8">
        <name>Fe(2+)</name>
        <dbReference type="ChEBI" id="CHEBI:29033"/>
    </cofactor>
    <text evidence="8">Binds 1 Mn(2+) or Fe(2+) ion per subunit.</text>
</comment>
<comment type="caution">
    <text evidence="9">The sequence shown here is derived from an EMBL/GenBank/DDBJ whole genome shotgun (WGS) entry which is preliminary data.</text>
</comment>
<organism evidence="9 10">
    <name type="scientific">Dehalogenimonas alkenigignens</name>
    <dbReference type="NCBI Taxonomy" id="1217799"/>
    <lineage>
        <taxon>Bacteria</taxon>
        <taxon>Bacillati</taxon>
        <taxon>Chloroflexota</taxon>
        <taxon>Dehalococcoidia</taxon>
        <taxon>Dehalococcoidales</taxon>
        <taxon>Dehalococcoidaceae</taxon>
        <taxon>Dehalogenimonas</taxon>
    </lineage>
</organism>
<dbReference type="GO" id="GO:0000976">
    <property type="term" value="F:transcription cis-regulatory region binding"/>
    <property type="evidence" value="ECO:0007669"/>
    <property type="project" value="TreeGrafter"/>
</dbReference>
<keyword evidence="8" id="KW-0408">Iron</keyword>
<keyword evidence="6" id="KW-0804">Transcription</keyword>
<dbReference type="PANTHER" id="PTHR33202">
    <property type="entry name" value="ZINC UPTAKE REGULATION PROTEIN"/>
    <property type="match status" value="1"/>
</dbReference>
<dbReference type="GO" id="GO:1900376">
    <property type="term" value="P:regulation of secondary metabolite biosynthetic process"/>
    <property type="evidence" value="ECO:0007669"/>
    <property type="project" value="TreeGrafter"/>
</dbReference>
<evidence type="ECO:0000256" key="2">
    <source>
        <dbReference type="ARBA" id="ARBA00022491"/>
    </source>
</evidence>
<name>A0A0W0GH77_9CHLR</name>
<feature type="binding site" evidence="8">
    <location>
        <position position="89"/>
    </location>
    <ligand>
        <name>Fe cation</name>
        <dbReference type="ChEBI" id="CHEBI:24875"/>
    </ligand>
</feature>
<evidence type="ECO:0000313" key="9">
    <source>
        <dbReference type="EMBL" id="KTB47906.1"/>
    </source>
</evidence>
<keyword evidence="7" id="KW-0479">Metal-binding</keyword>
<dbReference type="OrthoDB" id="8659436at2"/>
<dbReference type="Pfam" id="PF01475">
    <property type="entry name" value="FUR"/>
    <property type="match status" value="1"/>
</dbReference>
<dbReference type="Gene3D" id="1.10.10.10">
    <property type="entry name" value="Winged helix-like DNA-binding domain superfamily/Winged helix DNA-binding domain"/>
    <property type="match status" value="1"/>
</dbReference>
<feature type="binding site" evidence="8">
    <location>
        <position position="126"/>
    </location>
    <ligand>
        <name>Fe cation</name>
        <dbReference type="ChEBI" id="CHEBI:24875"/>
    </ligand>
</feature>
<dbReference type="InterPro" id="IPR036390">
    <property type="entry name" value="WH_DNA-bd_sf"/>
</dbReference>
<keyword evidence="10" id="KW-1185">Reference proteome</keyword>
<feature type="binding site" evidence="7">
    <location>
        <position position="98"/>
    </location>
    <ligand>
        <name>Zn(2+)</name>
        <dbReference type="ChEBI" id="CHEBI:29105"/>
    </ligand>
</feature>
<dbReference type="GO" id="GO:0003700">
    <property type="term" value="F:DNA-binding transcription factor activity"/>
    <property type="evidence" value="ECO:0007669"/>
    <property type="project" value="InterPro"/>
</dbReference>
<evidence type="ECO:0000256" key="5">
    <source>
        <dbReference type="ARBA" id="ARBA00023125"/>
    </source>
</evidence>
<comment type="similarity">
    <text evidence="1">Belongs to the Fur family.</text>
</comment>
<dbReference type="EMBL" id="LFDV01000002">
    <property type="protein sequence ID" value="KTB47906.1"/>
    <property type="molecule type" value="Genomic_DNA"/>
</dbReference>
<keyword evidence="3 7" id="KW-0862">Zinc</keyword>
<keyword evidence="4" id="KW-0805">Transcription regulation</keyword>
<evidence type="ECO:0000256" key="3">
    <source>
        <dbReference type="ARBA" id="ARBA00022833"/>
    </source>
</evidence>
<dbReference type="GO" id="GO:0008270">
    <property type="term" value="F:zinc ion binding"/>
    <property type="evidence" value="ECO:0007669"/>
    <property type="project" value="TreeGrafter"/>
</dbReference>
<evidence type="ECO:0000256" key="6">
    <source>
        <dbReference type="ARBA" id="ARBA00023163"/>
    </source>
</evidence>
<evidence type="ECO:0000313" key="10">
    <source>
        <dbReference type="Proteomes" id="UP000053947"/>
    </source>
</evidence>
<feature type="binding site" evidence="7">
    <location>
        <position position="137"/>
    </location>
    <ligand>
        <name>Zn(2+)</name>
        <dbReference type="ChEBI" id="CHEBI:29105"/>
    </ligand>
</feature>
<dbReference type="CDD" id="cd07153">
    <property type="entry name" value="Fur_like"/>
    <property type="match status" value="1"/>
</dbReference>
<protein>
    <submittedName>
        <fullName evidence="9">Fe2+/Zn2+ uptake regulation protein</fullName>
    </submittedName>
</protein>
<dbReference type="AlphaFoldDB" id="A0A0W0GH77"/>
<dbReference type="InterPro" id="IPR043135">
    <property type="entry name" value="Fur_C"/>
</dbReference>
<dbReference type="Gene3D" id="3.30.1490.190">
    <property type="match status" value="1"/>
</dbReference>
<reference evidence="9 10" key="1">
    <citation type="submission" date="2015-06" db="EMBL/GenBank/DDBJ databases">
        <title>Genome sequence of the organohalide-respiring Dehalogenimonas alkenigignens type strain (IP3-3T).</title>
        <authorList>
            <person name="Key T.A."/>
            <person name="Richmond D.P."/>
            <person name="Bowman K.S."/>
            <person name="Cho Y.-J."/>
            <person name="Chun J."/>
            <person name="da Costa M.S."/>
            <person name="Rainey F.A."/>
            <person name="Moe W.M."/>
        </authorList>
    </citation>
    <scope>NUCLEOTIDE SEQUENCE [LARGE SCALE GENOMIC DNA]</scope>
    <source>
        <strain evidence="9 10">IP3-3</strain>
    </source>
</reference>
<accession>A0A0W0GH77</accession>
<dbReference type="InterPro" id="IPR002481">
    <property type="entry name" value="FUR"/>
</dbReference>
<feature type="binding site" evidence="8">
    <location>
        <position position="110"/>
    </location>
    <ligand>
        <name>Fe cation</name>
        <dbReference type="ChEBI" id="CHEBI:24875"/>
    </ligand>
</feature>
<sequence length="156" mass="17325">MTNEHSVFQTLKAAGYKLTLQRRATVEAVCAAENPMTPQAFHAVISQNHPEIGVVTVYRTLDILKRLGLLCQFQLDGTAQRFKAGSLEHHHHLVCRCCGEVVDFGRCPLELETTLEKETGFRITDHRLEFAGVCRACQGKENQGPQSFSGNTGEPE</sequence>
<feature type="binding site" evidence="7">
    <location>
        <position position="95"/>
    </location>
    <ligand>
        <name>Zn(2+)</name>
        <dbReference type="ChEBI" id="CHEBI:29105"/>
    </ligand>
</feature>
<dbReference type="Proteomes" id="UP000053947">
    <property type="component" value="Unassembled WGS sequence"/>
</dbReference>
<feature type="binding site" evidence="7">
    <location>
        <position position="134"/>
    </location>
    <ligand>
        <name>Zn(2+)</name>
        <dbReference type="ChEBI" id="CHEBI:29105"/>
    </ligand>
</feature>
<comment type="cofactor">
    <cofactor evidence="7">
        <name>Zn(2+)</name>
        <dbReference type="ChEBI" id="CHEBI:29105"/>
    </cofactor>
    <text evidence="7">Binds 1 zinc ion per subunit.</text>
</comment>
<dbReference type="PANTHER" id="PTHR33202:SF7">
    <property type="entry name" value="FERRIC UPTAKE REGULATION PROTEIN"/>
    <property type="match status" value="1"/>
</dbReference>
<keyword evidence="2" id="KW-0678">Repressor</keyword>
<gene>
    <name evidence="9" type="ORF">DEALK_07510</name>
</gene>
<dbReference type="GO" id="GO:0045892">
    <property type="term" value="P:negative regulation of DNA-templated transcription"/>
    <property type="evidence" value="ECO:0007669"/>
    <property type="project" value="TreeGrafter"/>
</dbReference>
<evidence type="ECO:0000256" key="7">
    <source>
        <dbReference type="PIRSR" id="PIRSR602481-1"/>
    </source>
</evidence>
<dbReference type="RefSeq" id="WP_058438819.1">
    <property type="nucleotide sequence ID" value="NZ_KQ758903.1"/>
</dbReference>
<dbReference type="InterPro" id="IPR036388">
    <property type="entry name" value="WH-like_DNA-bd_sf"/>
</dbReference>
<dbReference type="STRING" id="1217799.DEALK_07510"/>
<evidence type="ECO:0000256" key="8">
    <source>
        <dbReference type="PIRSR" id="PIRSR602481-2"/>
    </source>
</evidence>
<keyword evidence="5" id="KW-0238">DNA-binding</keyword>
<evidence type="ECO:0000256" key="1">
    <source>
        <dbReference type="ARBA" id="ARBA00007957"/>
    </source>
</evidence>
<dbReference type="SUPFAM" id="SSF46785">
    <property type="entry name" value="Winged helix' DNA-binding domain"/>
    <property type="match status" value="1"/>
</dbReference>
<evidence type="ECO:0000256" key="4">
    <source>
        <dbReference type="ARBA" id="ARBA00023015"/>
    </source>
</evidence>
<proteinExistence type="inferred from homology"/>